<name>A0A0J6XH86_9ACTN</name>
<dbReference type="EMBL" id="LFML01000162">
    <property type="protein sequence ID" value="KMO93552.1"/>
    <property type="molecule type" value="Genomic_DNA"/>
</dbReference>
<gene>
    <name evidence="1" type="ORF">ACS04_34095</name>
</gene>
<dbReference type="STRING" id="66430.ACS04_34095"/>
<protein>
    <submittedName>
        <fullName evidence="1">Uncharacterized protein</fullName>
    </submittedName>
</protein>
<evidence type="ECO:0000313" key="2">
    <source>
        <dbReference type="Proteomes" id="UP000035932"/>
    </source>
</evidence>
<dbReference type="Proteomes" id="UP000035932">
    <property type="component" value="Unassembled WGS sequence"/>
</dbReference>
<dbReference type="RefSeq" id="WP_048480738.1">
    <property type="nucleotide sequence ID" value="NZ_JBEZIN010000022.1"/>
</dbReference>
<keyword evidence="2" id="KW-1185">Reference proteome</keyword>
<proteinExistence type="predicted"/>
<dbReference type="AlphaFoldDB" id="A0A0J6XH86"/>
<organism evidence="1 2">
    <name type="scientific">Streptomyces roseus</name>
    <dbReference type="NCBI Taxonomy" id="66430"/>
    <lineage>
        <taxon>Bacteria</taxon>
        <taxon>Bacillati</taxon>
        <taxon>Actinomycetota</taxon>
        <taxon>Actinomycetes</taxon>
        <taxon>Kitasatosporales</taxon>
        <taxon>Streptomycetaceae</taxon>
        <taxon>Streptomyces</taxon>
    </lineage>
</organism>
<evidence type="ECO:0000313" key="1">
    <source>
        <dbReference type="EMBL" id="KMO93552.1"/>
    </source>
</evidence>
<sequence length="79" mass="8555">MQCTSFPDDLVGLQADWLRTYRMLAARPATAGTTPLRRRLITLSCAISTHPYWSGPARTAGGPAELRRAAGARAWARAA</sequence>
<dbReference type="OrthoDB" id="4269933at2"/>
<dbReference type="PATRIC" id="fig|66430.4.peg.3596"/>
<comment type="caution">
    <text evidence="1">The sequence shown here is derived from an EMBL/GenBank/DDBJ whole genome shotgun (WGS) entry which is preliminary data.</text>
</comment>
<accession>A0A0J6XH86</accession>
<reference evidence="1 2" key="1">
    <citation type="submission" date="2015-06" db="EMBL/GenBank/DDBJ databases">
        <title>Recapitulation of the evolution of biosynthetic gene clusters reveals hidden chemical diversity on bacterial genomes.</title>
        <authorList>
            <person name="Cruz-Morales P."/>
            <person name="Martinez-Guerrero C."/>
            <person name="Morales-Escalante M.A."/>
            <person name="Yanez-Guerra L.A."/>
            <person name="Kopp J.F."/>
            <person name="Feldmann J."/>
            <person name="Ramos-Aboites H.E."/>
            <person name="Barona-Gomez F."/>
        </authorList>
    </citation>
    <scope>NUCLEOTIDE SEQUENCE [LARGE SCALE GENOMIC DNA]</scope>
    <source>
        <strain evidence="1 2">ATCC 31245</strain>
    </source>
</reference>